<organism evidence="1 2">
    <name type="scientific">Danaus chrysippus</name>
    <name type="common">African queen</name>
    <dbReference type="NCBI Taxonomy" id="151541"/>
    <lineage>
        <taxon>Eukaryota</taxon>
        <taxon>Metazoa</taxon>
        <taxon>Ecdysozoa</taxon>
        <taxon>Arthropoda</taxon>
        <taxon>Hexapoda</taxon>
        <taxon>Insecta</taxon>
        <taxon>Pterygota</taxon>
        <taxon>Neoptera</taxon>
        <taxon>Endopterygota</taxon>
        <taxon>Lepidoptera</taxon>
        <taxon>Glossata</taxon>
        <taxon>Ditrysia</taxon>
        <taxon>Papilionoidea</taxon>
        <taxon>Nymphalidae</taxon>
        <taxon>Danainae</taxon>
        <taxon>Danaini</taxon>
        <taxon>Danaina</taxon>
        <taxon>Danaus</taxon>
        <taxon>Anosia</taxon>
    </lineage>
</organism>
<comment type="caution">
    <text evidence="1">The sequence shown here is derived from an EMBL/GenBank/DDBJ whole genome shotgun (WGS) entry which is preliminary data.</text>
</comment>
<gene>
    <name evidence="1" type="ORF">DCHRY22_LOCUS7661</name>
</gene>
<evidence type="ECO:0000313" key="1">
    <source>
        <dbReference type="EMBL" id="CAG9567388.1"/>
    </source>
</evidence>
<protein>
    <submittedName>
        <fullName evidence="1">(African queen) hypothetical protein</fullName>
    </submittedName>
</protein>
<reference evidence="1" key="1">
    <citation type="submission" date="2021-09" db="EMBL/GenBank/DDBJ databases">
        <authorList>
            <person name="Martin H S."/>
        </authorList>
    </citation>
    <scope>NUCLEOTIDE SEQUENCE</scope>
</reference>
<dbReference type="EMBL" id="CAKASE010000058">
    <property type="protein sequence ID" value="CAG9567388.1"/>
    <property type="molecule type" value="Genomic_DNA"/>
</dbReference>
<sequence length="103" mass="11265">MSKLYRIVIAILRDVTSGASGIREVQIDKRLWAARGSAAAPCSSDANTPPHPRRPRRPVISLVSCHVTSNVRQTTFLLSSPIPSLIALPEPQCNLVTLLQLRI</sequence>
<name>A0A8J2QR09_9NEOP</name>
<accession>A0A8J2QR09</accession>
<proteinExistence type="predicted"/>
<dbReference type="AlphaFoldDB" id="A0A8J2QR09"/>
<keyword evidence="2" id="KW-1185">Reference proteome</keyword>
<dbReference type="Proteomes" id="UP000789524">
    <property type="component" value="Unassembled WGS sequence"/>
</dbReference>
<evidence type="ECO:0000313" key="2">
    <source>
        <dbReference type="Proteomes" id="UP000789524"/>
    </source>
</evidence>